<dbReference type="Pfam" id="PF01075">
    <property type="entry name" value="Glyco_transf_9"/>
    <property type="match status" value="1"/>
</dbReference>
<protein>
    <submittedName>
        <fullName evidence="3">ADP-heptose:LPS heptosyltransferase</fullName>
    </submittedName>
</protein>
<dbReference type="GO" id="GO:0009244">
    <property type="term" value="P:lipopolysaccharide core region biosynthetic process"/>
    <property type="evidence" value="ECO:0007669"/>
    <property type="project" value="TreeGrafter"/>
</dbReference>
<dbReference type="AlphaFoldDB" id="A0A852VY24"/>
<accession>A0A852VY24</accession>
<sequence length="315" mass="32561">MTGPDPPVVLALRAPGMGDLLTAVPALRALRRGFPEARLVLATPAPLAGLAGLVGGVDDVVDADGPGSLRWCGPPPRLAVNLHGSGPQSIDALRATRPDALLTHRHPDRPDVSGPSWSPDTHEVRRWCGLLATHGLDADPEDLDLAVPADPPAAAKGAVVVHPGAAHRARRWPPTRFAAVARALHDDGHRVVVTGGPGERDLTAAVSRAAGLPAGADLGGHAGPVRLAALVAAARLLVCGDTGPAHLATAYRTPSVLLFGPTPPDRWGPLREPERHLVLWRGERGDPHGDRPHPGLLAIGTGEALAAARAHLARS</sequence>
<dbReference type="SUPFAM" id="SSF53756">
    <property type="entry name" value="UDP-Glycosyltransferase/glycogen phosphorylase"/>
    <property type="match status" value="1"/>
</dbReference>
<dbReference type="CDD" id="cd03789">
    <property type="entry name" value="GT9_LPS_heptosyltransferase"/>
    <property type="match status" value="1"/>
</dbReference>
<dbReference type="Proteomes" id="UP000549695">
    <property type="component" value="Unassembled WGS sequence"/>
</dbReference>
<dbReference type="Gene3D" id="3.40.50.2000">
    <property type="entry name" value="Glycogen Phosphorylase B"/>
    <property type="match status" value="2"/>
</dbReference>
<dbReference type="InterPro" id="IPR002201">
    <property type="entry name" value="Glyco_trans_9"/>
</dbReference>
<comment type="caution">
    <text evidence="3">The sequence shown here is derived from an EMBL/GenBank/DDBJ whole genome shotgun (WGS) entry which is preliminary data.</text>
</comment>
<dbReference type="EMBL" id="JACCCZ010000001">
    <property type="protein sequence ID" value="NYG00221.1"/>
    <property type="molecule type" value="Genomic_DNA"/>
</dbReference>
<evidence type="ECO:0000313" key="4">
    <source>
        <dbReference type="Proteomes" id="UP000549695"/>
    </source>
</evidence>
<name>A0A852VY24_PSEA5</name>
<organism evidence="3 4">
    <name type="scientific">Pseudonocardia alni</name>
    <name type="common">Amycolata alni</name>
    <dbReference type="NCBI Taxonomy" id="33907"/>
    <lineage>
        <taxon>Bacteria</taxon>
        <taxon>Bacillati</taxon>
        <taxon>Actinomycetota</taxon>
        <taxon>Actinomycetes</taxon>
        <taxon>Pseudonocardiales</taxon>
        <taxon>Pseudonocardiaceae</taxon>
        <taxon>Pseudonocardia</taxon>
    </lineage>
</organism>
<proteinExistence type="predicted"/>
<evidence type="ECO:0000256" key="2">
    <source>
        <dbReference type="ARBA" id="ARBA00022679"/>
    </source>
</evidence>
<dbReference type="GO" id="GO:0005829">
    <property type="term" value="C:cytosol"/>
    <property type="evidence" value="ECO:0007669"/>
    <property type="project" value="TreeGrafter"/>
</dbReference>
<evidence type="ECO:0000256" key="1">
    <source>
        <dbReference type="ARBA" id="ARBA00022676"/>
    </source>
</evidence>
<reference evidence="3 4" key="1">
    <citation type="submission" date="2020-07" db="EMBL/GenBank/DDBJ databases">
        <title>Sequencing the genomes of 1000 actinobacteria strains.</title>
        <authorList>
            <person name="Klenk H.-P."/>
        </authorList>
    </citation>
    <scope>NUCLEOTIDE SEQUENCE [LARGE SCALE GENOMIC DNA]</scope>
    <source>
        <strain evidence="3 4">DSM 44749</strain>
    </source>
</reference>
<keyword evidence="2" id="KW-0808">Transferase</keyword>
<dbReference type="InterPro" id="IPR051199">
    <property type="entry name" value="LPS_LOS_Heptosyltrfase"/>
</dbReference>
<keyword evidence="4" id="KW-1185">Reference proteome</keyword>
<dbReference type="GO" id="GO:0008713">
    <property type="term" value="F:ADP-heptose-lipopolysaccharide heptosyltransferase activity"/>
    <property type="evidence" value="ECO:0007669"/>
    <property type="project" value="TreeGrafter"/>
</dbReference>
<gene>
    <name evidence="3" type="ORF">HDA37_000506</name>
</gene>
<dbReference type="PANTHER" id="PTHR30160:SF1">
    <property type="entry name" value="LIPOPOLYSACCHARIDE 1,2-N-ACETYLGLUCOSAMINETRANSFERASE-RELATED"/>
    <property type="match status" value="1"/>
</dbReference>
<dbReference type="PANTHER" id="PTHR30160">
    <property type="entry name" value="TETRAACYLDISACCHARIDE 4'-KINASE-RELATED"/>
    <property type="match status" value="1"/>
</dbReference>
<evidence type="ECO:0000313" key="3">
    <source>
        <dbReference type="EMBL" id="NYG00221.1"/>
    </source>
</evidence>
<keyword evidence="1" id="KW-0328">Glycosyltransferase</keyword>